<sequence length="103" mass="10593">MRAGQDDEKLASCHCHASPTSLPSVLRRSPVVGAAGCPPAEYGSVRAPGGGQLVMSLVAKRRAASRPNTAAYSTAESTPPAMFVQSTSVAISSIHAKEKCVGR</sequence>
<protein>
    <submittedName>
        <fullName evidence="1">Uncharacterized protein</fullName>
    </submittedName>
</protein>
<evidence type="ECO:0000313" key="1">
    <source>
        <dbReference type="EMBL" id="EHY88236.1"/>
    </source>
</evidence>
<reference evidence="1 2" key="1">
    <citation type="journal article" date="2012" name="Stand. Genomic Sci.">
        <title>Genome sequence of the soil bacterium Saccharomonospora azurea type strain (NA-128(T)).</title>
        <authorList>
            <person name="Klenk H.P."/>
            <person name="Held B."/>
            <person name="Lucas S."/>
            <person name="Lapidus A."/>
            <person name="Copeland A."/>
            <person name="Hammon N."/>
            <person name="Pitluck S."/>
            <person name="Goodwin L.A."/>
            <person name="Han C."/>
            <person name="Tapia R."/>
            <person name="Brambilla E.M."/>
            <person name="Potter G."/>
            <person name="Land M."/>
            <person name="Ivanova N."/>
            <person name="Rohde M."/>
            <person name="Goker M."/>
            <person name="Detter J.C."/>
            <person name="Kyrpides N.C."/>
            <person name="Woyke T."/>
        </authorList>
    </citation>
    <scope>NUCLEOTIDE SEQUENCE [LARGE SCALE GENOMIC DNA]</scope>
    <source>
        <strain evidence="1 2">NA-128</strain>
    </source>
</reference>
<dbReference type="HOGENOM" id="CLU_2261785_0_0_11"/>
<accession>H8G693</accession>
<gene>
    <name evidence="1" type="ORF">SacazDRAFT_01304</name>
</gene>
<evidence type="ECO:0000313" key="2">
    <source>
        <dbReference type="Proteomes" id="UP000004705"/>
    </source>
</evidence>
<organism evidence="1 2">
    <name type="scientific">Saccharomonospora azurea NA-128</name>
    <dbReference type="NCBI Taxonomy" id="882081"/>
    <lineage>
        <taxon>Bacteria</taxon>
        <taxon>Bacillati</taxon>
        <taxon>Actinomycetota</taxon>
        <taxon>Actinomycetes</taxon>
        <taxon>Pseudonocardiales</taxon>
        <taxon>Pseudonocardiaceae</taxon>
        <taxon>Saccharomonospora</taxon>
    </lineage>
</organism>
<dbReference type="Proteomes" id="UP000004705">
    <property type="component" value="Chromosome"/>
</dbReference>
<dbReference type="AlphaFoldDB" id="H8G693"/>
<dbReference type="EMBL" id="CM001466">
    <property type="protein sequence ID" value="EHY88236.1"/>
    <property type="molecule type" value="Genomic_DNA"/>
</dbReference>
<name>H8G693_9PSEU</name>
<keyword evidence="2" id="KW-1185">Reference proteome</keyword>
<proteinExistence type="predicted"/>